<dbReference type="eggNOG" id="ENOG5032YZY">
    <property type="taxonomic scope" value="Bacteria"/>
</dbReference>
<reference evidence="1 2" key="1">
    <citation type="journal article" date="2007" name="Proc. Natl. Acad. Sci. U.S.A.">
        <title>Genome and proteome of long-chain alkane degrading Geobacillus thermodenitrificans NG80-2 isolated from a deep-subsurface oil reservoir.</title>
        <authorList>
            <person name="Feng L."/>
            <person name="Wang W."/>
            <person name="Cheng J."/>
            <person name="Ren Y."/>
            <person name="Zhao G."/>
            <person name="Gao C."/>
            <person name="Tang Y."/>
            <person name="Liu X."/>
            <person name="Han W."/>
            <person name="Peng X."/>
            <person name="Liu R."/>
            <person name="Wang L."/>
        </authorList>
    </citation>
    <scope>NUCLEOTIDE SEQUENCE [LARGE SCALE GENOMIC DNA]</scope>
    <source>
        <strain evidence="1 2">NG80-2</strain>
    </source>
</reference>
<protein>
    <recommendedName>
        <fullName evidence="3">YtzH-like protein</fullName>
    </recommendedName>
</protein>
<evidence type="ECO:0000313" key="1">
    <source>
        <dbReference type="EMBL" id="ABO68074.1"/>
    </source>
</evidence>
<dbReference type="Proteomes" id="UP000001578">
    <property type="component" value="Chromosome"/>
</dbReference>
<dbReference type="HOGENOM" id="CLU_184238_0_0_9"/>
<dbReference type="EMBL" id="CP000557">
    <property type="protein sequence ID" value="ABO68074.1"/>
    <property type="molecule type" value="Genomic_DNA"/>
</dbReference>
<accession>A4IRX0</accession>
<dbReference type="AlphaFoldDB" id="A4IRX0"/>
<gene>
    <name evidence="1" type="ordered locus">GTNG_2729</name>
</gene>
<dbReference type="KEGG" id="gtn:GTNG_2729"/>
<evidence type="ECO:0000313" key="2">
    <source>
        <dbReference type="Proteomes" id="UP000001578"/>
    </source>
</evidence>
<dbReference type="Pfam" id="PF14165">
    <property type="entry name" value="YtzH"/>
    <property type="match status" value="1"/>
</dbReference>
<sequence length="93" mass="10328">MVNGMPLDHNHQLTVLRDILSEHQLDCCGTVSECEQIERLVKSLLANNEVSANVKQILPNIYAYGQGGKYSPDLNAHISAHQSQLADWVNELS</sequence>
<organism evidence="1 2">
    <name type="scientific">Geobacillus thermodenitrificans (strain NG80-2)</name>
    <dbReference type="NCBI Taxonomy" id="420246"/>
    <lineage>
        <taxon>Bacteria</taxon>
        <taxon>Bacillati</taxon>
        <taxon>Bacillota</taxon>
        <taxon>Bacilli</taxon>
        <taxon>Bacillales</taxon>
        <taxon>Anoxybacillaceae</taxon>
        <taxon>Geobacillus</taxon>
    </lineage>
</organism>
<proteinExistence type="predicted"/>
<evidence type="ECO:0008006" key="3">
    <source>
        <dbReference type="Google" id="ProtNLM"/>
    </source>
</evidence>
<dbReference type="InterPro" id="IPR025547">
    <property type="entry name" value="YtzH"/>
</dbReference>
<name>A4IRX0_GEOTN</name>